<protein>
    <submittedName>
        <fullName evidence="1">Uncharacterized protein</fullName>
    </submittedName>
</protein>
<reference evidence="1 2" key="1">
    <citation type="submission" date="2012-04" db="EMBL/GenBank/DDBJ databases">
        <title>The Genome Sequence of Afipia clevelandensis ATCC 49720.</title>
        <authorList>
            <consortium name="The Broad Institute Genome Sequencing Platform"/>
            <person name="Earl A."/>
            <person name="Ward D."/>
            <person name="Feldgarden M."/>
            <person name="Gevers D."/>
            <person name="Huys G."/>
            <person name="Walker B."/>
            <person name="Young S.K."/>
            <person name="Zeng Q."/>
            <person name="Gargeya S."/>
            <person name="Fitzgerald M."/>
            <person name="Haas B."/>
            <person name="Abouelleil A."/>
            <person name="Alvarado L."/>
            <person name="Arachchi H.M."/>
            <person name="Berlin A."/>
            <person name="Chapman S.B."/>
            <person name="Goldberg J."/>
            <person name="Griggs A."/>
            <person name="Gujja S."/>
            <person name="Hansen M."/>
            <person name="Howarth C."/>
            <person name="Imamovic A."/>
            <person name="Larimer J."/>
            <person name="McCowen C."/>
            <person name="Montmayeur A."/>
            <person name="Murphy C."/>
            <person name="Neiman D."/>
            <person name="Pearson M."/>
            <person name="Priest M."/>
            <person name="Roberts A."/>
            <person name="Saif S."/>
            <person name="Shea T."/>
            <person name="Sisk P."/>
            <person name="Sykes S."/>
            <person name="Wortman J."/>
            <person name="Nusbaum C."/>
            <person name="Birren B."/>
        </authorList>
    </citation>
    <scope>NUCLEOTIDE SEQUENCE [LARGE SCALE GENOMIC DNA]</scope>
    <source>
        <strain evidence="1 2">ATCC 49720</strain>
    </source>
</reference>
<name>K8P064_9BRAD</name>
<dbReference type="AlphaFoldDB" id="K8P064"/>
<accession>K8P064</accession>
<evidence type="ECO:0000313" key="1">
    <source>
        <dbReference type="EMBL" id="EKS31818.1"/>
    </source>
</evidence>
<dbReference type="PATRIC" id="fig|883079.3.peg.4123"/>
<dbReference type="HOGENOM" id="CLU_174586_0_0_5"/>
<dbReference type="EMBL" id="AGWY01000018">
    <property type="protein sequence ID" value="EKS31818.1"/>
    <property type="molecule type" value="Genomic_DNA"/>
</dbReference>
<dbReference type="Proteomes" id="UP000001095">
    <property type="component" value="Unassembled WGS sequence"/>
</dbReference>
<evidence type="ECO:0000313" key="2">
    <source>
        <dbReference type="Proteomes" id="UP000001095"/>
    </source>
</evidence>
<keyword evidence="2" id="KW-1185">Reference proteome</keyword>
<proteinExistence type="predicted"/>
<organism evidence="1 2">
    <name type="scientific">Afipia clevelandensis ATCC 49720</name>
    <dbReference type="NCBI Taxonomy" id="883079"/>
    <lineage>
        <taxon>Bacteria</taxon>
        <taxon>Pseudomonadati</taxon>
        <taxon>Pseudomonadota</taxon>
        <taxon>Alphaproteobacteria</taxon>
        <taxon>Hyphomicrobiales</taxon>
        <taxon>Nitrobacteraceae</taxon>
        <taxon>Afipia</taxon>
    </lineage>
</organism>
<dbReference type="RefSeq" id="WP_002714909.1">
    <property type="nucleotide sequence ID" value="NZ_KB375281.1"/>
</dbReference>
<gene>
    <name evidence="1" type="ORF">HMPREF9696_04039</name>
</gene>
<sequence>MKLSLVQEQAITARIALVVGAEEFDRLFLGIAFSEVEGDILFAHAYDDDCAAEIEDKYAEHLATLASGILDRKIGIVMVLPKVTSH</sequence>
<comment type="caution">
    <text evidence="1">The sequence shown here is derived from an EMBL/GenBank/DDBJ whole genome shotgun (WGS) entry which is preliminary data.</text>
</comment>
<dbReference type="OrthoDB" id="8252937at2"/>